<evidence type="ECO:0000313" key="1">
    <source>
        <dbReference type="EMBL" id="SEW27403.1"/>
    </source>
</evidence>
<keyword evidence="2" id="KW-1185">Reference proteome</keyword>
<dbReference type="OrthoDB" id="2086912at2"/>
<dbReference type="RefSeq" id="WP_089791918.1">
    <property type="nucleotide sequence ID" value="NZ_FOIU01000001.1"/>
</dbReference>
<protein>
    <submittedName>
        <fullName evidence="1">Uncharacterized protein</fullName>
    </submittedName>
</protein>
<sequence>MNISIKKVIDFGHNTERIEFLILSNCNISYYLVSDTTFVTPDKISNKLRHIYWFPSKDVKRGDEIVLYTKKGINKSESINSGQNTRYIFYWGLESFVWNNSGDSAVLFELNTWKTTKIIN</sequence>
<reference evidence="2" key="1">
    <citation type="submission" date="2016-10" db="EMBL/GenBank/DDBJ databases">
        <authorList>
            <person name="Varghese N."/>
            <person name="Submissions S."/>
        </authorList>
    </citation>
    <scope>NUCLEOTIDE SEQUENCE [LARGE SCALE GENOMIC DNA]</scope>
    <source>
        <strain evidence="2">DSM 17724</strain>
    </source>
</reference>
<dbReference type="STRING" id="356305.SAMN05421841_1962"/>
<dbReference type="EMBL" id="FOIU01000001">
    <property type="protein sequence ID" value="SEW27403.1"/>
    <property type="molecule type" value="Genomic_DNA"/>
</dbReference>
<accession>A0A1I0QJT1</accession>
<proteinExistence type="predicted"/>
<dbReference type="AlphaFoldDB" id="A0A1I0QJT1"/>
<gene>
    <name evidence="1" type="ORF">SAMN05421841_1962</name>
</gene>
<name>A0A1I0QJT1_9FLAO</name>
<evidence type="ECO:0000313" key="2">
    <source>
        <dbReference type="Proteomes" id="UP000199469"/>
    </source>
</evidence>
<organism evidence="1 2">
    <name type="scientific">Chryseobacterium wanjuense</name>
    <dbReference type="NCBI Taxonomy" id="356305"/>
    <lineage>
        <taxon>Bacteria</taxon>
        <taxon>Pseudomonadati</taxon>
        <taxon>Bacteroidota</taxon>
        <taxon>Flavobacteriia</taxon>
        <taxon>Flavobacteriales</taxon>
        <taxon>Weeksellaceae</taxon>
        <taxon>Chryseobacterium group</taxon>
        <taxon>Chryseobacterium</taxon>
    </lineage>
</organism>
<dbReference type="Proteomes" id="UP000199469">
    <property type="component" value="Unassembled WGS sequence"/>
</dbReference>